<dbReference type="Gene3D" id="2.30.29.30">
    <property type="entry name" value="Pleckstrin-homology domain (PH domain)/Phosphotyrosine-binding domain (PTB)"/>
    <property type="match status" value="1"/>
</dbReference>
<evidence type="ECO:0000256" key="6">
    <source>
        <dbReference type="SAM" id="MobiDB-lite"/>
    </source>
</evidence>
<dbReference type="SMART" id="SM00310">
    <property type="entry name" value="PTBI"/>
    <property type="match status" value="1"/>
</dbReference>
<feature type="compositionally biased region" description="Low complexity" evidence="6">
    <location>
        <begin position="472"/>
        <end position="491"/>
    </location>
</feature>
<evidence type="ECO:0000256" key="4">
    <source>
        <dbReference type="ARBA" id="ARBA00023136"/>
    </source>
</evidence>
<feature type="compositionally biased region" description="Polar residues" evidence="6">
    <location>
        <begin position="570"/>
        <end position="585"/>
    </location>
</feature>
<dbReference type="GO" id="GO:0008543">
    <property type="term" value="P:fibroblast growth factor receptor signaling pathway"/>
    <property type="evidence" value="ECO:0007669"/>
    <property type="project" value="TreeGrafter"/>
</dbReference>
<dbReference type="CDD" id="cd01202">
    <property type="entry name" value="PTB_FRS2"/>
    <property type="match status" value="1"/>
</dbReference>
<dbReference type="Proteomes" id="UP000682892">
    <property type="component" value="Unassembled WGS sequence"/>
</dbReference>
<dbReference type="InterPro" id="IPR002404">
    <property type="entry name" value="IRS_PTB"/>
</dbReference>
<dbReference type="SUPFAM" id="SSF50729">
    <property type="entry name" value="PH domain-like"/>
    <property type="match status" value="1"/>
</dbReference>
<dbReference type="Pfam" id="PF02174">
    <property type="entry name" value="IRS"/>
    <property type="match status" value="1"/>
</dbReference>
<feature type="region of interest" description="Disordered" evidence="6">
    <location>
        <begin position="466"/>
        <end position="491"/>
    </location>
</feature>
<reference evidence="8" key="3">
    <citation type="submission" date="2012-09" db="EMBL/GenBank/DDBJ databases">
        <authorList>
            <consortium name="VectorBase"/>
        </authorList>
    </citation>
    <scope>NUCLEOTIDE SEQUENCE</scope>
    <source>
        <strain evidence="8">Liverpool</strain>
    </source>
</reference>
<reference evidence="8" key="1">
    <citation type="submission" date="2005-10" db="EMBL/GenBank/DDBJ databases">
        <authorList>
            <person name="Loftus B.J."/>
            <person name="Nene V.M."/>
            <person name="Hannick L.I."/>
            <person name="Bidwell S."/>
            <person name="Haas B."/>
            <person name="Amedeo P."/>
            <person name="Orvis J."/>
            <person name="Wortman J.R."/>
            <person name="White O.R."/>
            <person name="Salzberg S."/>
            <person name="Shumway M."/>
            <person name="Koo H."/>
            <person name="Zhao Y."/>
            <person name="Holmes M."/>
            <person name="Miller J."/>
            <person name="Schatz M."/>
            <person name="Pop M."/>
            <person name="Pai G."/>
            <person name="Utterback T."/>
            <person name="Rogers Y.-H."/>
            <person name="Kravitz S."/>
            <person name="Fraser C.M."/>
        </authorList>
    </citation>
    <scope>NUCLEOTIDE SEQUENCE</scope>
    <source>
        <strain evidence="8">Liverpool</strain>
    </source>
</reference>
<dbReference type="PROSITE" id="PS51064">
    <property type="entry name" value="IRS_PTB"/>
    <property type="match status" value="1"/>
</dbReference>
<dbReference type="GO" id="GO:0005104">
    <property type="term" value="F:fibroblast growth factor receptor binding"/>
    <property type="evidence" value="ECO:0007669"/>
    <property type="project" value="TreeGrafter"/>
</dbReference>
<dbReference type="PANTHER" id="PTHR21258:SF55">
    <property type="entry name" value="FI23523P1"/>
    <property type="match status" value="1"/>
</dbReference>
<dbReference type="PANTHER" id="PTHR21258">
    <property type="entry name" value="DOCKING PROTEIN RELATED"/>
    <property type="match status" value="1"/>
</dbReference>
<keyword evidence="5" id="KW-0449">Lipoprotein</keyword>
<dbReference type="InterPro" id="IPR050996">
    <property type="entry name" value="Docking_Protein_DOK"/>
</dbReference>
<evidence type="ECO:0000313" key="8">
    <source>
        <dbReference type="EMBL" id="EAT47397.1"/>
    </source>
</evidence>
<reference evidence="8" key="2">
    <citation type="journal article" date="2007" name="Science">
        <title>Genome sequence of Aedes aegypti, a major arbovirus vector.</title>
        <authorList>
            <person name="Nene V."/>
            <person name="Wortman J.R."/>
            <person name="Lawson D."/>
            <person name="Haas B."/>
            <person name="Kodira C."/>
            <person name="Tu Z.J."/>
            <person name="Loftus B."/>
            <person name="Xi Z."/>
            <person name="Megy K."/>
            <person name="Grabherr M."/>
            <person name="Ren Q."/>
            <person name="Zdobnov E.M."/>
            <person name="Lobo N.F."/>
            <person name="Campbell K.S."/>
            <person name="Brown S.E."/>
            <person name="Bonaldo M.F."/>
            <person name="Zhu J."/>
            <person name="Sinkins S.P."/>
            <person name="Hogenkamp D.G."/>
            <person name="Amedeo P."/>
            <person name="Arensburger P."/>
            <person name="Atkinson P.W."/>
            <person name="Bidwell S."/>
            <person name="Biedler J."/>
            <person name="Birney E."/>
            <person name="Bruggner R.V."/>
            <person name="Costas J."/>
            <person name="Coy M.R."/>
            <person name="Crabtree J."/>
            <person name="Crawford M."/>
            <person name="Debruyn B."/>
            <person name="Decaprio D."/>
            <person name="Eiglmeier K."/>
            <person name="Eisenstadt E."/>
            <person name="El-Dorry H."/>
            <person name="Gelbart W.M."/>
            <person name="Gomes S.L."/>
            <person name="Hammond M."/>
            <person name="Hannick L.I."/>
            <person name="Hogan J.R."/>
            <person name="Holmes M.H."/>
            <person name="Jaffe D."/>
            <person name="Johnston J.S."/>
            <person name="Kennedy R.C."/>
            <person name="Koo H."/>
            <person name="Kravitz S."/>
            <person name="Kriventseva E.V."/>
            <person name="Kulp D."/>
            <person name="Labutti K."/>
            <person name="Lee E."/>
            <person name="Li S."/>
            <person name="Lovin D.D."/>
            <person name="Mao C."/>
            <person name="Mauceli E."/>
            <person name="Menck C.F."/>
            <person name="Miller J.R."/>
            <person name="Montgomery P."/>
            <person name="Mori A."/>
            <person name="Nascimento A.L."/>
            <person name="Naveira H.F."/>
            <person name="Nusbaum C."/>
            <person name="O'leary S."/>
            <person name="Orvis J."/>
            <person name="Pertea M."/>
            <person name="Quesneville H."/>
            <person name="Reidenbach K.R."/>
            <person name="Rogers Y.H."/>
            <person name="Roth C.W."/>
            <person name="Schneider J.R."/>
            <person name="Schatz M."/>
            <person name="Shumway M."/>
            <person name="Stanke M."/>
            <person name="Stinson E.O."/>
            <person name="Tubio J.M."/>
            <person name="Vanzee J.P."/>
            <person name="Verjovski-Almeida S."/>
            <person name="Werner D."/>
            <person name="White O."/>
            <person name="Wyder S."/>
            <person name="Zeng Q."/>
            <person name="Zhao Q."/>
            <person name="Zhao Y."/>
            <person name="Hill C.A."/>
            <person name="Raikhel A.S."/>
            <person name="Soares M.B."/>
            <person name="Knudson D.L."/>
            <person name="Lee N.H."/>
            <person name="Galagan J."/>
            <person name="Salzberg S.L."/>
            <person name="Paulsen I.T."/>
            <person name="Dimopoulos G."/>
            <person name="Collins F.H."/>
            <person name="Birren B."/>
            <person name="Fraser-Liggett C.M."/>
            <person name="Severson D.W."/>
        </authorList>
    </citation>
    <scope>NUCLEOTIDE SEQUENCE [LARGE SCALE GENOMIC DNA]</scope>
    <source>
        <strain evidence="8">Liverpool</strain>
    </source>
</reference>
<dbReference type="HOGENOM" id="CLU_021660_0_0_1"/>
<evidence type="ECO:0000259" key="7">
    <source>
        <dbReference type="PROSITE" id="PS51064"/>
    </source>
</evidence>
<feature type="region of interest" description="Disordered" evidence="6">
    <location>
        <begin position="218"/>
        <end position="237"/>
    </location>
</feature>
<sequence>MGCINSRNDINDLDPNIFYVINIDDDGTALWSGQLEVSRTELTLYRKGKEPTTWPLKCLRRYGFNVDQFSFEAGRRCTTGEGIYAFKCTRAETLFYTVQSYIQGRIFSDETTNPNDPHPIPMASTGPSVAARSVSQNNTATRSGQHGGSTTGSYVVNRAGMATSQSLSPNGTIHSNSNQSRSTDTLPIEANYLEPTPNRPCGQPETITTRFQQGMRLSSVSSGPVSPDITSPSSPNSVSNILEVTTLNPLPSNSAGVGIHHGVSNLYQEFPVKDSGVSMTSYCSANRVSLDAPPQEVAPLSDGDSNVSISKADLKPLPLELPVTTPDGIDPSRTYMNVNIGCMSESVTKAKTTKPASKSNSSLMSINNNSGSFDENQYQNVKTPTSVGPNMFTHLRMNSSYSMESTRCYANLEPGELKSVLLRGRYSKPDIFANVQLPESSEPCTPTTAKAYVNYCVLDLNQSSNTTAPEVTSPTGTTPSATNNNNNPTALNLNNANESSLIGAGTALQSQQQQIGVGSSITGGLLPPESPKKAALGYATIDFDKTFALSNSTTPSSELDSEGSRKTRHNSTVTPLIRQSNSVSD</sequence>
<dbReference type="GO" id="GO:0005737">
    <property type="term" value="C:cytoplasm"/>
    <property type="evidence" value="ECO:0007669"/>
    <property type="project" value="TreeGrafter"/>
</dbReference>
<evidence type="ECO:0000313" key="9">
    <source>
        <dbReference type="Proteomes" id="UP000682892"/>
    </source>
</evidence>
<dbReference type="GO" id="GO:0016020">
    <property type="term" value="C:membrane"/>
    <property type="evidence" value="ECO:0007669"/>
    <property type="project" value="UniProtKB-SubCell"/>
</dbReference>
<feature type="region of interest" description="Disordered" evidence="6">
    <location>
        <begin position="164"/>
        <end position="183"/>
    </location>
</feature>
<name>A0A1S4EYV3_AEDAE</name>
<dbReference type="KEGG" id="aag:5570912"/>
<dbReference type="SMART" id="SM01244">
    <property type="entry name" value="IRS"/>
    <property type="match status" value="1"/>
</dbReference>
<accession>A0A1S4EYV3</accession>
<keyword evidence="3" id="KW-0519">Myristate</keyword>
<dbReference type="OrthoDB" id="6279276at2759"/>
<keyword evidence="4" id="KW-0472">Membrane</keyword>
<protein>
    <submittedName>
        <fullName evidence="8">AAEL001475-PA</fullName>
    </submittedName>
</protein>
<evidence type="ECO:0000256" key="3">
    <source>
        <dbReference type="ARBA" id="ARBA00022707"/>
    </source>
</evidence>
<feature type="region of interest" description="Disordered" evidence="6">
    <location>
        <begin position="110"/>
        <end position="151"/>
    </location>
</feature>
<feature type="compositionally biased region" description="Polar residues" evidence="6">
    <location>
        <begin position="549"/>
        <end position="558"/>
    </location>
</feature>
<feature type="compositionally biased region" description="Polar residues" evidence="6">
    <location>
        <begin position="133"/>
        <end position="144"/>
    </location>
</feature>
<keyword evidence="2" id="KW-0597">Phosphoprotein</keyword>
<gene>
    <name evidence="8" type="ORF">AaeL_AAEL001475</name>
</gene>
<dbReference type="InterPro" id="IPR011993">
    <property type="entry name" value="PH-like_dom_sf"/>
</dbReference>
<feature type="region of interest" description="Disordered" evidence="6">
    <location>
        <begin position="549"/>
        <end position="585"/>
    </location>
</feature>
<proteinExistence type="predicted"/>
<dbReference type="GO" id="GO:0005068">
    <property type="term" value="F:transmembrane receptor protein tyrosine kinase adaptor activity"/>
    <property type="evidence" value="ECO:0007669"/>
    <property type="project" value="TreeGrafter"/>
</dbReference>
<dbReference type="OMA" id="PIREVNY"/>
<organism evidence="8 9">
    <name type="scientific">Aedes aegypti</name>
    <name type="common">Yellowfever mosquito</name>
    <name type="synonym">Culex aegypti</name>
    <dbReference type="NCBI Taxonomy" id="7159"/>
    <lineage>
        <taxon>Eukaryota</taxon>
        <taxon>Metazoa</taxon>
        <taxon>Ecdysozoa</taxon>
        <taxon>Arthropoda</taxon>
        <taxon>Hexapoda</taxon>
        <taxon>Insecta</taxon>
        <taxon>Pterygota</taxon>
        <taxon>Neoptera</taxon>
        <taxon>Endopterygota</taxon>
        <taxon>Diptera</taxon>
        <taxon>Nematocera</taxon>
        <taxon>Culicoidea</taxon>
        <taxon>Culicidae</taxon>
        <taxon>Culicinae</taxon>
        <taxon>Aedini</taxon>
        <taxon>Aedes</taxon>
        <taxon>Stegomyia</taxon>
    </lineage>
</organism>
<evidence type="ECO:0000256" key="2">
    <source>
        <dbReference type="ARBA" id="ARBA00022553"/>
    </source>
</evidence>
<dbReference type="EMBL" id="CH477219">
    <property type="protein sequence ID" value="EAT47397.1"/>
    <property type="molecule type" value="Genomic_DNA"/>
</dbReference>
<evidence type="ECO:0000256" key="5">
    <source>
        <dbReference type="ARBA" id="ARBA00023288"/>
    </source>
</evidence>
<dbReference type="InterPro" id="IPR038742">
    <property type="entry name" value="FRS2_PTB"/>
</dbReference>
<comment type="subcellular location">
    <subcellularLocation>
        <location evidence="1">Membrane</location>
    </subcellularLocation>
</comment>
<feature type="domain" description="IRS-type PTB" evidence="7">
    <location>
        <begin position="10"/>
        <end position="112"/>
    </location>
</feature>
<dbReference type="AlphaFoldDB" id="A0A1S4EYV3"/>
<evidence type="ECO:0000256" key="1">
    <source>
        <dbReference type="ARBA" id="ARBA00004370"/>
    </source>
</evidence>